<dbReference type="Proteomes" id="UP000256601">
    <property type="component" value="Unassembled WGS sequence"/>
</dbReference>
<reference evidence="13 15" key="2">
    <citation type="submission" date="2018-07" db="EMBL/GenBank/DDBJ databases">
        <title>Draft Genome Assemblies for Five Robust Yarrowia lipolytica Strains Exhibiting High Lipid Production and Pentose Sugar Utilization and Sugar Alcohol Secretion from Undetoxified Lignocellulosic Biomass Hydrolysates.</title>
        <authorList>
            <consortium name="DOE Joint Genome Institute"/>
            <person name="Walker C."/>
            <person name="Ryu S."/>
            <person name="Na H."/>
            <person name="Zane M."/>
            <person name="LaButti K."/>
            <person name="Lipzen A."/>
            <person name="Haridas S."/>
            <person name="Barry K."/>
            <person name="Grigoriev I.V."/>
            <person name="Quarterman J."/>
            <person name="Slininger P."/>
            <person name="Dien B."/>
            <person name="Trinh C.T."/>
        </authorList>
    </citation>
    <scope>NUCLEOTIDE SEQUENCE [LARGE SCALE GENOMIC DNA]</scope>
    <source>
        <strain evidence="13 15">YB392</strain>
    </source>
</reference>
<dbReference type="PANTHER" id="PTHR13205:SF15">
    <property type="entry name" value="DOLICHOL KINASE"/>
    <property type="match status" value="1"/>
</dbReference>
<comment type="subcellular location">
    <subcellularLocation>
        <location evidence="1">Endoplasmic reticulum membrane</location>
        <topology evidence="1">Multi-pass membrane protein</topology>
    </subcellularLocation>
</comment>
<evidence type="ECO:0000256" key="7">
    <source>
        <dbReference type="ARBA" id="ARBA00022824"/>
    </source>
</evidence>
<dbReference type="GO" id="GO:0043048">
    <property type="term" value="P:dolichyl monophosphate biosynthetic process"/>
    <property type="evidence" value="ECO:0007669"/>
    <property type="project" value="TreeGrafter"/>
</dbReference>
<evidence type="ECO:0000256" key="5">
    <source>
        <dbReference type="ARBA" id="ARBA00022692"/>
    </source>
</evidence>
<feature type="region of interest" description="Disordered" evidence="10">
    <location>
        <begin position="1"/>
        <end position="89"/>
    </location>
</feature>
<sequence>MDSSTVTQSEVSELSFAGDQVSSGVESGLEADHSEGHESEKNGLNEIRHRNTKPWPQLVNPNTKQFKHGRTRSRGSLGTLDRPELTPVETSQQKTRNVIEVFLVVLPAAIAIYHERDIDLTDPKYTTLVLSLQVWVAGLAISLSYCYNSGIFVANTLYLALIPPLVAYTTNKASTTLLSVNLCLAACTLPYPTMVWDKFLDFNIVGPTLALEYVTPPFRTLKSTYDYVEQAVSSLTQESLTEVEKRLLSSLVVNVVCMHLFRDPSPESIVLQCLFLGSVFCIFPTYPWVERSIAIMRTPRHRRPLHWEKTLTKLSVAILGTFFVLMIILTVPVCTHLLGVTPFEFMWLYLNPNEETGVDHTRLYMMAYWALFVAAIPVIDKIGNKFKFSTDIRRKIWHFCIVGMFLPCGVNTDSTFTMLAMGCTFVLFIWVEFIRATALYPIGSQIHEALLAYVDERDTVGPLVVSHVYLMLGIFLPILFHKSPIGIVCLGLGDSSASIVGRRIGTIKWFDTKKSVQGTLAFIFMASAGIYFCQQLIPGYTHSVISDMPLSKIVATTTATALLEANSDINDNVVVPVYMYLMAEVLTK</sequence>
<evidence type="ECO:0000313" key="14">
    <source>
        <dbReference type="Proteomes" id="UP000182444"/>
    </source>
</evidence>
<evidence type="ECO:0000256" key="3">
    <source>
        <dbReference type="ARBA" id="ARBA00012132"/>
    </source>
</evidence>
<dbReference type="GO" id="GO:0005789">
    <property type="term" value="C:endoplasmic reticulum membrane"/>
    <property type="evidence" value="ECO:0007669"/>
    <property type="project" value="UniProtKB-SubCell"/>
</dbReference>
<evidence type="ECO:0000256" key="4">
    <source>
        <dbReference type="ARBA" id="ARBA00022679"/>
    </source>
</evidence>
<feature type="transmembrane region" description="Helical" evidence="11">
    <location>
        <begin position="460"/>
        <end position="479"/>
    </location>
</feature>
<dbReference type="Proteomes" id="UP000182444">
    <property type="component" value="Chromosome 1E"/>
</dbReference>
<dbReference type="OrthoDB" id="377083at2759"/>
<evidence type="ECO:0000256" key="1">
    <source>
        <dbReference type="ARBA" id="ARBA00004477"/>
    </source>
</evidence>
<evidence type="ECO:0000256" key="2">
    <source>
        <dbReference type="ARBA" id="ARBA00010794"/>
    </source>
</evidence>
<keyword evidence="4" id="KW-0808">Transferase</keyword>
<dbReference type="EMBL" id="CP017557">
    <property type="protein sequence ID" value="AOW05632.1"/>
    <property type="molecule type" value="Genomic_DNA"/>
</dbReference>
<reference evidence="12 14" key="1">
    <citation type="journal article" date="2016" name="PLoS ONE">
        <title>Sequence Assembly of Yarrowia lipolytica Strain W29/CLIB89 Shows Transposable Element Diversity.</title>
        <authorList>
            <person name="Magnan C."/>
            <person name="Yu J."/>
            <person name="Chang I."/>
            <person name="Jahn E."/>
            <person name="Kanomata Y."/>
            <person name="Wu J."/>
            <person name="Zeller M."/>
            <person name="Oakes M."/>
            <person name="Baldi P."/>
            <person name="Sandmeyer S."/>
        </authorList>
    </citation>
    <scope>NUCLEOTIDE SEQUENCE [LARGE SCALE GENOMIC DNA]</scope>
    <source>
        <strain evidence="12">CLIB89</strain>
        <strain evidence="14">CLIB89(W29)</strain>
    </source>
</reference>
<feature type="transmembrane region" description="Helical" evidence="11">
    <location>
        <begin position="269"/>
        <end position="289"/>
    </location>
</feature>
<dbReference type="GeneID" id="2911738"/>
<dbReference type="GO" id="GO:0004168">
    <property type="term" value="F:dolichol kinase activity"/>
    <property type="evidence" value="ECO:0007669"/>
    <property type="project" value="UniProtKB-EC"/>
</dbReference>
<feature type="transmembrane region" description="Helical" evidence="11">
    <location>
        <begin position="516"/>
        <end position="537"/>
    </location>
</feature>
<evidence type="ECO:0000256" key="6">
    <source>
        <dbReference type="ARBA" id="ARBA00022777"/>
    </source>
</evidence>
<feature type="transmembrane region" description="Helical" evidence="11">
    <location>
        <begin position="173"/>
        <end position="191"/>
    </location>
</feature>
<evidence type="ECO:0000256" key="8">
    <source>
        <dbReference type="ARBA" id="ARBA00022989"/>
    </source>
</evidence>
<keyword evidence="7" id="KW-0256">Endoplasmic reticulum</keyword>
<feature type="transmembrane region" description="Helical" evidence="11">
    <location>
        <begin position="363"/>
        <end position="383"/>
    </location>
</feature>
<accession>A0A1D8NJ20</accession>
<keyword evidence="9 11" id="KW-0472">Membrane</keyword>
<evidence type="ECO:0000313" key="12">
    <source>
        <dbReference type="EMBL" id="AOW05632.1"/>
    </source>
</evidence>
<dbReference type="eggNOG" id="KOG2468">
    <property type="taxonomic scope" value="Eukaryota"/>
</dbReference>
<feature type="compositionally biased region" description="Polar residues" evidence="10">
    <location>
        <begin position="1"/>
        <end position="12"/>
    </location>
</feature>
<comment type="similarity">
    <text evidence="2">Belongs to the polyprenol kinase family.</text>
</comment>
<keyword evidence="5 11" id="KW-0812">Transmembrane</keyword>
<feature type="transmembrane region" description="Helical" evidence="11">
    <location>
        <begin position="134"/>
        <end position="161"/>
    </location>
</feature>
<dbReference type="EMBL" id="KZ857338">
    <property type="protein sequence ID" value="RDW25335.1"/>
    <property type="molecule type" value="Genomic_DNA"/>
</dbReference>
<dbReference type="VEuPathDB" id="FungiDB:YALI1_E22718g"/>
<gene>
    <name evidence="13" type="ORF">B0I71DRAFT_132827</name>
    <name evidence="12" type="ORF">YALI1_E22718g</name>
</gene>
<evidence type="ECO:0000313" key="13">
    <source>
        <dbReference type="EMBL" id="RDW25335.1"/>
    </source>
</evidence>
<proteinExistence type="inferred from homology"/>
<feature type="transmembrane region" description="Helical" evidence="11">
    <location>
        <begin position="310"/>
        <end position="343"/>
    </location>
</feature>
<evidence type="ECO:0000256" key="11">
    <source>
        <dbReference type="SAM" id="Phobius"/>
    </source>
</evidence>
<keyword evidence="6" id="KW-0418">Kinase</keyword>
<dbReference type="AlphaFoldDB" id="A0A1D8NJ20"/>
<keyword evidence="8 11" id="KW-1133">Transmembrane helix</keyword>
<feature type="transmembrane region" description="Helical" evidence="11">
    <location>
        <begin position="395"/>
        <end position="412"/>
    </location>
</feature>
<protein>
    <recommendedName>
        <fullName evidence="3">dolichol kinase</fullName>
        <ecNumber evidence="3">2.7.1.108</ecNumber>
    </recommendedName>
</protein>
<dbReference type="VEuPathDB" id="FungiDB:YALI0_E18942g"/>
<evidence type="ECO:0000313" key="15">
    <source>
        <dbReference type="Proteomes" id="UP000256601"/>
    </source>
</evidence>
<name>A0A1D8NJ20_YARLL</name>
<evidence type="ECO:0000256" key="10">
    <source>
        <dbReference type="SAM" id="MobiDB-lite"/>
    </source>
</evidence>
<dbReference type="EC" id="2.7.1.108" evidence="3"/>
<dbReference type="RefSeq" id="XP_504126.1">
    <property type="nucleotide sequence ID" value="XM_504126.1"/>
</dbReference>
<dbReference type="InterPro" id="IPR032974">
    <property type="entry name" value="Polypren_kinase"/>
</dbReference>
<feature type="compositionally biased region" description="Basic and acidic residues" evidence="10">
    <location>
        <begin position="30"/>
        <end position="49"/>
    </location>
</feature>
<dbReference type="KEGG" id="yli:2911738"/>
<evidence type="ECO:0000256" key="9">
    <source>
        <dbReference type="ARBA" id="ARBA00023136"/>
    </source>
</evidence>
<organism evidence="12 14">
    <name type="scientific">Yarrowia lipolytica</name>
    <name type="common">Candida lipolytica</name>
    <dbReference type="NCBI Taxonomy" id="4952"/>
    <lineage>
        <taxon>Eukaryota</taxon>
        <taxon>Fungi</taxon>
        <taxon>Dikarya</taxon>
        <taxon>Ascomycota</taxon>
        <taxon>Saccharomycotina</taxon>
        <taxon>Dipodascomycetes</taxon>
        <taxon>Dipodascales</taxon>
        <taxon>Dipodascales incertae sedis</taxon>
        <taxon>Yarrowia</taxon>
    </lineage>
</organism>
<feature type="transmembrane region" description="Helical" evidence="11">
    <location>
        <begin position="97"/>
        <end position="114"/>
    </location>
</feature>
<dbReference type="PANTHER" id="PTHR13205">
    <property type="entry name" value="TRANSMEMBRANE PROTEIN 15-RELATED"/>
    <property type="match status" value="1"/>
</dbReference>